<keyword evidence="2" id="KW-0472">Membrane</keyword>
<name>A0A1R0F8Z1_9HYPH</name>
<keyword evidence="4" id="KW-1185">Reference proteome</keyword>
<evidence type="ECO:0000256" key="2">
    <source>
        <dbReference type="SAM" id="Phobius"/>
    </source>
</evidence>
<comment type="caution">
    <text evidence="3">The sequence shown here is derived from an EMBL/GenBank/DDBJ whole genome shotgun (WGS) entry which is preliminary data.</text>
</comment>
<gene>
    <name evidence="3" type="ORF">PEB0149_008650</name>
</gene>
<reference evidence="3 4" key="1">
    <citation type="submission" date="2016-12" db="EMBL/GenBank/DDBJ databases">
        <title>Comparative genomics of Bartonella apis.</title>
        <authorList>
            <person name="Engel P."/>
        </authorList>
    </citation>
    <scope>NUCLEOTIDE SEQUENCE [LARGE SCALE GENOMIC DNA]</scope>
    <source>
        <strain evidence="3 4">PEB0149</strain>
    </source>
</reference>
<evidence type="ECO:0000256" key="1">
    <source>
        <dbReference type="SAM" id="MobiDB-lite"/>
    </source>
</evidence>
<feature type="region of interest" description="Disordered" evidence="1">
    <location>
        <begin position="18"/>
        <end position="41"/>
    </location>
</feature>
<evidence type="ECO:0000313" key="3">
    <source>
        <dbReference type="EMBL" id="OLY43438.1"/>
    </source>
</evidence>
<feature type="region of interest" description="Disordered" evidence="1">
    <location>
        <begin position="217"/>
        <end position="239"/>
    </location>
</feature>
<protein>
    <submittedName>
        <fullName evidence="3">Uncharacterized protein</fullName>
    </submittedName>
</protein>
<feature type="transmembrane region" description="Helical" evidence="2">
    <location>
        <begin position="103"/>
        <end position="124"/>
    </location>
</feature>
<dbReference type="EMBL" id="LXYT01000002">
    <property type="protein sequence ID" value="OLY43438.1"/>
    <property type="molecule type" value="Genomic_DNA"/>
</dbReference>
<dbReference type="RefSeq" id="WP_143238525.1">
    <property type="nucleotide sequence ID" value="NZ_CALYQA010000001.1"/>
</dbReference>
<dbReference type="Proteomes" id="UP000187344">
    <property type="component" value="Unassembled WGS sequence"/>
</dbReference>
<dbReference type="OrthoDB" id="7926359at2"/>
<feature type="transmembrane region" description="Helical" evidence="2">
    <location>
        <begin position="144"/>
        <end position="163"/>
    </location>
</feature>
<dbReference type="AlphaFoldDB" id="A0A1R0F8Z1"/>
<accession>A0A1R0F8Z1</accession>
<sequence length="304" mass="33437">MTDITNFGSSFPNFGNADQQSFGGFRMKSRANRKRSDDTERELSKLLQDLEHIETDRINSDELRKNRNQHWLFWRNPDEIDTPETIGRVDPYAKKHSGIFKRVIGVISAGLAGLQSLTIANSAASSSTGTLFGIFNSVDSMLRAFGVAVAIGCGSLPFVVYAFQIGGQGGAATPDSQTAAVSTFRPHEGWYKRERFEGIDRVDPYAPRDYDSQKAIMSNGKGLPKAANPDATDGSLKPTAPKSKDYVVKDVIDGMAMIEYDQGYWFARPGSKLPDGSYYIRVTKDSENGKVALKTSRGIVPVHH</sequence>
<keyword evidence="2" id="KW-0812">Transmembrane</keyword>
<organism evidence="3 4">
    <name type="scientific">Bartonella apis</name>
    <dbReference type="NCBI Taxonomy" id="1686310"/>
    <lineage>
        <taxon>Bacteria</taxon>
        <taxon>Pseudomonadati</taxon>
        <taxon>Pseudomonadota</taxon>
        <taxon>Alphaproteobacteria</taxon>
        <taxon>Hyphomicrobiales</taxon>
        <taxon>Bartonellaceae</taxon>
        <taxon>Bartonella</taxon>
    </lineage>
</organism>
<proteinExistence type="predicted"/>
<keyword evidence="2" id="KW-1133">Transmembrane helix</keyword>
<evidence type="ECO:0000313" key="4">
    <source>
        <dbReference type="Proteomes" id="UP000187344"/>
    </source>
</evidence>